<evidence type="ECO:0000259" key="8">
    <source>
        <dbReference type="Pfam" id="PF17851"/>
    </source>
</evidence>
<dbReference type="GO" id="GO:0005975">
    <property type="term" value="P:carbohydrate metabolic process"/>
    <property type="evidence" value="ECO:0007669"/>
    <property type="project" value="InterPro"/>
</dbReference>
<accession>A0A1I7H6V6</accession>
<evidence type="ECO:0000256" key="7">
    <source>
        <dbReference type="SAM" id="SignalP"/>
    </source>
</evidence>
<feature type="active site" description="Proton acceptor" evidence="4">
    <location>
        <position position="67"/>
    </location>
</feature>
<dbReference type="AlphaFoldDB" id="A0A1I7H6V6"/>
<dbReference type="GO" id="GO:0004553">
    <property type="term" value="F:hydrolase activity, hydrolyzing O-glycosyl compounds"/>
    <property type="evidence" value="ECO:0007669"/>
    <property type="project" value="InterPro"/>
</dbReference>
<dbReference type="InterPro" id="IPR013320">
    <property type="entry name" value="ConA-like_dom_sf"/>
</dbReference>
<evidence type="ECO:0000313" key="9">
    <source>
        <dbReference type="EMBL" id="SFU56389.1"/>
    </source>
</evidence>
<dbReference type="InterPro" id="IPR051795">
    <property type="entry name" value="Glycosyl_Hydrlase_43"/>
</dbReference>
<dbReference type="PANTHER" id="PTHR42812">
    <property type="entry name" value="BETA-XYLOSIDASE"/>
    <property type="match status" value="1"/>
</dbReference>
<dbReference type="SUPFAM" id="SSF75005">
    <property type="entry name" value="Arabinanase/levansucrase/invertase"/>
    <property type="match status" value="1"/>
</dbReference>
<feature type="chain" id="PRO_5011665497" evidence="7">
    <location>
        <begin position="27"/>
        <end position="562"/>
    </location>
</feature>
<feature type="domain" description="Beta-xylosidase C-terminal Concanavalin A-like" evidence="8">
    <location>
        <begin position="363"/>
        <end position="559"/>
    </location>
</feature>
<proteinExistence type="inferred from homology"/>
<keyword evidence="3 6" id="KW-0326">Glycosidase</keyword>
<reference evidence="10" key="1">
    <citation type="submission" date="2016-10" db="EMBL/GenBank/DDBJ databases">
        <authorList>
            <person name="Varghese N."/>
            <person name="Submissions S."/>
        </authorList>
    </citation>
    <scope>NUCLEOTIDE SEQUENCE [LARGE SCALE GENOMIC DNA]</scope>
    <source>
        <strain evidence="10">CGMCC 1.11014</strain>
    </source>
</reference>
<dbReference type="Pfam" id="PF04616">
    <property type="entry name" value="Glyco_hydro_43"/>
    <property type="match status" value="1"/>
</dbReference>
<dbReference type="SUPFAM" id="SSF49899">
    <property type="entry name" value="Concanavalin A-like lectins/glucanases"/>
    <property type="match status" value="1"/>
</dbReference>
<dbReference type="InterPro" id="IPR023296">
    <property type="entry name" value="Glyco_hydro_beta-prop_sf"/>
</dbReference>
<evidence type="ECO:0000256" key="6">
    <source>
        <dbReference type="RuleBase" id="RU361187"/>
    </source>
</evidence>
<dbReference type="Pfam" id="PF17851">
    <property type="entry name" value="GH43_C2"/>
    <property type="match status" value="1"/>
</dbReference>
<dbReference type="Gene3D" id="2.115.10.20">
    <property type="entry name" value="Glycosyl hydrolase domain, family 43"/>
    <property type="match status" value="1"/>
</dbReference>
<dbReference type="PROSITE" id="PS51257">
    <property type="entry name" value="PROKAR_LIPOPROTEIN"/>
    <property type="match status" value="1"/>
</dbReference>
<dbReference type="Proteomes" id="UP000199391">
    <property type="component" value="Unassembled WGS sequence"/>
</dbReference>
<evidence type="ECO:0000256" key="4">
    <source>
        <dbReference type="PIRSR" id="PIRSR606710-1"/>
    </source>
</evidence>
<dbReference type="OrthoDB" id="8866236at2"/>
<evidence type="ECO:0000256" key="3">
    <source>
        <dbReference type="ARBA" id="ARBA00023295"/>
    </source>
</evidence>
<dbReference type="STRING" id="1035707.SAMN05216552_100516"/>
<dbReference type="CDD" id="cd09001">
    <property type="entry name" value="GH43_FsAxh1-like"/>
    <property type="match status" value="1"/>
</dbReference>
<feature type="active site" description="Proton donor" evidence="4">
    <location>
        <position position="236"/>
    </location>
</feature>
<dbReference type="Gene3D" id="2.60.120.200">
    <property type="match status" value="1"/>
</dbReference>
<evidence type="ECO:0000256" key="5">
    <source>
        <dbReference type="PIRSR" id="PIRSR606710-2"/>
    </source>
</evidence>
<dbReference type="InterPro" id="IPR041542">
    <property type="entry name" value="GH43_C2"/>
</dbReference>
<gene>
    <name evidence="9" type="ORF">SAMN05216552_100516</name>
</gene>
<keyword evidence="2 6" id="KW-0378">Hydrolase</keyword>
<dbReference type="RefSeq" id="WP_093554804.1">
    <property type="nucleotide sequence ID" value="NZ_FPBO01000005.1"/>
</dbReference>
<evidence type="ECO:0000313" key="10">
    <source>
        <dbReference type="Proteomes" id="UP000199391"/>
    </source>
</evidence>
<dbReference type="InterPro" id="IPR006710">
    <property type="entry name" value="Glyco_hydro_43"/>
</dbReference>
<evidence type="ECO:0000256" key="1">
    <source>
        <dbReference type="ARBA" id="ARBA00009865"/>
    </source>
</evidence>
<sequence>MATLNQRPTRPGAKTALGLLLPLALAACQSLDRAPASATAAPAAGPWVADLGDGRYRNPILHADYADPDAIRVGDTYYMTSSSFNQTPGLPLLESKDLVNWELVGHALPALVPAERYAVPQFAKGVWAPCLRHHDGKFWIFYPDPDLGVFVMTAERFAGPWSAPRLLLAGKGIIDPAPLWDDDGKAYLMHGWAGSRAGINNMLTLRAMSPDATRMLDERGPFVIDGHKLPGVHTLEGPKLYKADGYYYVFAPAGGVEQGYQMVFRSRSIDGPYESRTVLVQGDTAVNGPHQGAWVRAQDGGDWFLHFQDKKTYGRIVHLQPMRWRDGWPVIGEDSRLPGAGQPVSTHKKPVAGFPVKTQPAGDEFDQPRLGLQWQWNANSKPDWYSLAARPGMLRLHTQAVPEAKDFVRNSPAILSQKLPAPVFMADTRIELANAAEGDRAGLIVNAIQYAWIGLRKTATATQLVYTQCGPFRQFGPPCTEETRVVLASAPSALYLRVGIADGGMATFSYSTDNAVFTPVAPAYQIGKGGWVGAQVGLFSVGDRAGNPASHLDVDYFRMTAP</sequence>
<comment type="similarity">
    <text evidence="1 6">Belongs to the glycosyl hydrolase 43 family.</text>
</comment>
<dbReference type="PANTHER" id="PTHR42812:SF12">
    <property type="entry name" value="BETA-XYLOSIDASE-RELATED"/>
    <property type="match status" value="1"/>
</dbReference>
<feature type="signal peptide" evidence="7">
    <location>
        <begin position="1"/>
        <end position="26"/>
    </location>
</feature>
<organism evidence="9 10">
    <name type="scientific">Pseudoduganella namucuonensis</name>
    <dbReference type="NCBI Taxonomy" id="1035707"/>
    <lineage>
        <taxon>Bacteria</taxon>
        <taxon>Pseudomonadati</taxon>
        <taxon>Pseudomonadota</taxon>
        <taxon>Betaproteobacteria</taxon>
        <taxon>Burkholderiales</taxon>
        <taxon>Oxalobacteraceae</taxon>
        <taxon>Telluria group</taxon>
        <taxon>Pseudoduganella</taxon>
    </lineage>
</organism>
<evidence type="ECO:0000256" key="2">
    <source>
        <dbReference type="ARBA" id="ARBA00022801"/>
    </source>
</evidence>
<dbReference type="EMBL" id="FPBO01000005">
    <property type="protein sequence ID" value="SFU56389.1"/>
    <property type="molecule type" value="Genomic_DNA"/>
</dbReference>
<keyword evidence="10" id="KW-1185">Reference proteome</keyword>
<keyword evidence="7" id="KW-0732">Signal</keyword>
<protein>
    <submittedName>
        <fullName evidence="9">Beta-xylosidase</fullName>
    </submittedName>
</protein>
<feature type="site" description="Important for catalytic activity, responsible for pKa modulation of the active site Glu and correct orientation of both the proton donor and substrate" evidence="5">
    <location>
        <position position="175"/>
    </location>
</feature>
<name>A0A1I7H6V6_9BURK</name>